<reference evidence="6 7" key="1">
    <citation type="journal article" date="2019" name="Environ. Microbiol.">
        <title>Species interactions and distinct microbial communities in high Arctic permafrost affected cryosols are associated with the CH4 and CO2 gas fluxes.</title>
        <authorList>
            <person name="Altshuler I."/>
            <person name="Hamel J."/>
            <person name="Turney S."/>
            <person name="Magnuson E."/>
            <person name="Levesque R."/>
            <person name="Greer C."/>
            <person name="Whyte L.G."/>
        </authorList>
    </citation>
    <scope>NUCLEOTIDE SEQUENCE [LARGE SCALE GENOMIC DNA]</scope>
    <source>
        <strain evidence="6 7">E4</strain>
    </source>
</reference>
<sequence length="337" mass="37641">MVVPQLSIDESARLRLLATLGIIDMPRVEEIDRITRLAARYFQVKGVLVSLIDADKQWFLSFVGIDFNQAPRDTSFCGHTILQPEPTIVMDARLDLRFHDNPLVTGAPHIVFYAGCPLLSQDGVALGTFCLVDDKIRHWSDEDRQTLCDLTALVQSFIFSLENLQYKAQLEYEANHDALTGLPNRRAFQQSLDYLVGQQESADRDMALLFLDIDNFKAYNDTYGHEFGDLVLKFFGHVLRDNVRTQDIVARLAGDEFTILLHQLEHSESDVSRICNGLLAALGSIEKVAGIPVALSASIGVCFGRARQHLIPDTLMARADAAMYRAKQAGKGRYVLG</sequence>
<comment type="cofactor">
    <cofactor evidence="1">
        <name>Mg(2+)</name>
        <dbReference type="ChEBI" id="CHEBI:18420"/>
    </cofactor>
</comment>
<dbReference type="EC" id="2.7.7.65" evidence="3"/>
<dbReference type="Gene3D" id="3.30.450.40">
    <property type="match status" value="1"/>
</dbReference>
<comment type="caution">
    <text evidence="6">The sequence shown here is derived from an EMBL/GenBank/DDBJ whole genome shotgun (WGS) entry which is preliminary data.</text>
</comment>
<accession>A0A502GM89</accession>
<evidence type="ECO:0000256" key="2">
    <source>
        <dbReference type="ARBA" id="ARBA00004665"/>
    </source>
</evidence>
<dbReference type="AlphaFoldDB" id="A0A502GM89"/>
<proteinExistence type="predicted"/>
<dbReference type="CDD" id="cd01949">
    <property type="entry name" value="GGDEF"/>
    <property type="match status" value="1"/>
</dbReference>
<dbReference type="InterPro" id="IPR029016">
    <property type="entry name" value="GAF-like_dom_sf"/>
</dbReference>
<protein>
    <recommendedName>
        <fullName evidence="3">diguanylate cyclase</fullName>
        <ecNumber evidence="3">2.7.7.65</ecNumber>
    </recommendedName>
</protein>
<dbReference type="InterPro" id="IPR003018">
    <property type="entry name" value="GAF"/>
</dbReference>
<dbReference type="SMART" id="SM00065">
    <property type="entry name" value="GAF"/>
    <property type="match status" value="1"/>
</dbReference>
<dbReference type="PANTHER" id="PTHR46663">
    <property type="entry name" value="DIGUANYLATE CYCLASE DGCT-RELATED"/>
    <property type="match status" value="1"/>
</dbReference>
<dbReference type="SMART" id="SM00267">
    <property type="entry name" value="GGDEF"/>
    <property type="match status" value="1"/>
</dbReference>
<evidence type="ECO:0000313" key="6">
    <source>
        <dbReference type="EMBL" id="TPG62598.1"/>
    </source>
</evidence>
<dbReference type="InterPro" id="IPR043128">
    <property type="entry name" value="Rev_trsase/Diguanyl_cyclase"/>
</dbReference>
<evidence type="ECO:0000259" key="5">
    <source>
        <dbReference type="PROSITE" id="PS50887"/>
    </source>
</evidence>
<comment type="catalytic activity">
    <reaction evidence="4">
        <text>2 GTP = 3',3'-c-di-GMP + 2 diphosphate</text>
        <dbReference type="Rhea" id="RHEA:24898"/>
        <dbReference type="ChEBI" id="CHEBI:33019"/>
        <dbReference type="ChEBI" id="CHEBI:37565"/>
        <dbReference type="ChEBI" id="CHEBI:58805"/>
        <dbReference type="EC" id="2.7.7.65"/>
    </reaction>
</comment>
<dbReference type="PROSITE" id="PS50887">
    <property type="entry name" value="GGDEF"/>
    <property type="match status" value="1"/>
</dbReference>
<evidence type="ECO:0000256" key="3">
    <source>
        <dbReference type="ARBA" id="ARBA00012528"/>
    </source>
</evidence>
<dbReference type="Gene3D" id="3.30.70.270">
    <property type="match status" value="1"/>
</dbReference>
<dbReference type="Pfam" id="PF01590">
    <property type="entry name" value="GAF"/>
    <property type="match status" value="1"/>
</dbReference>
<dbReference type="SUPFAM" id="SSF55781">
    <property type="entry name" value="GAF domain-like"/>
    <property type="match status" value="1"/>
</dbReference>
<gene>
    <name evidence="6" type="ORF">EAH77_08910</name>
</gene>
<dbReference type="EMBL" id="RCZD01000004">
    <property type="protein sequence ID" value="TPG62598.1"/>
    <property type="molecule type" value="Genomic_DNA"/>
</dbReference>
<evidence type="ECO:0000256" key="1">
    <source>
        <dbReference type="ARBA" id="ARBA00001946"/>
    </source>
</evidence>
<name>A0A502GM89_9GAMM</name>
<dbReference type="PANTHER" id="PTHR46663:SF2">
    <property type="entry name" value="GGDEF DOMAIN-CONTAINING PROTEIN"/>
    <property type="match status" value="1"/>
</dbReference>
<dbReference type="OrthoDB" id="9812358at2"/>
<feature type="domain" description="GGDEF" evidence="5">
    <location>
        <begin position="204"/>
        <end position="337"/>
    </location>
</feature>
<organism evidence="6 7">
    <name type="scientific">Ewingella americana</name>
    <dbReference type="NCBI Taxonomy" id="41202"/>
    <lineage>
        <taxon>Bacteria</taxon>
        <taxon>Pseudomonadati</taxon>
        <taxon>Pseudomonadota</taxon>
        <taxon>Gammaproteobacteria</taxon>
        <taxon>Enterobacterales</taxon>
        <taxon>Yersiniaceae</taxon>
        <taxon>Ewingella</taxon>
    </lineage>
</organism>
<dbReference type="FunFam" id="3.30.70.270:FF:000001">
    <property type="entry name" value="Diguanylate cyclase domain protein"/>
    <property type="match status" value="1"/>
</dbReference>
<evidence type="ECO:0000313" key="7">
    <source>
        <dbReference type="Proteomes" id="UP000317663"/>
    </source>
</evidence>
<dbReference type="InterPro" id="IPR029787">
    <property type="entry name" value="Nucleotide_cyclase"/>
</dbReference>
<dbReference type="RefSeq" id="WP_140471784.1">
    <property type="nucleotide sequence ID" value="NZ_RCZD01000004.1"/>
</dbReference>
<evidence type="ECO:0000256" key="4">
    <source>
        <dbReference type="ARBA" id="ARBA00034247"/>
    </source>
</evidence>
<comment type="pathway">
    <text evidence="2">Purine metabolism; 3',5'-cyclic di-GMP biosynthesis.</text>
</comment>
<dbReference type="InterPro" id="IPR052163">
    <property type="entry name" value="DGC-Regulatory_Protein"/>
</dbReference>
<keyword evidence="7" id="KW-1185">Reference proteome</keyword>
<dbReference type="GO" id="GO:0052621">
    <property type="term" value="F:diguanylate cyclase activity"/>
    <property type="evidence" value="ECO:0007669"/>
    <property type="project" value="UniProtKB-EC"/>
</dbReference>
<dbReference type="Proteomes" id="UP000317663">
    <property type="component" value="Unassembled WGS sequence"/>
</dbReference>
<dbReference type="InterPro" id="IPR000160">
    <property type="entry name" value="GGDEF_dom"/>
</dbReference>
<dbReference type="SUPFAM" id="SSF55073">
    <property type="entry name" value="Nucleotide cyclase"/>
    <property type="match status" value="1"/>
</dbReference>
<dbReference type="Pfam" id="PF00990">
    <property type="entry name" value="GGDEF"/>
    <property type="match status" value="1"/>
</dbReference>
<dbReference type="NCBIfam" id="TIGR00254">
    <property type="entry name" value="GGDEF"/>
    <property type="match status" value="1"/>
</dbReference>